<sequence length="106" mass="12018">MGKKTFLFGGYSQFPQGTPGHEIFKYFGIGFEVDPESWEIVDVSSTFLTELSSRFLRSVFVGKNIREGGVGVGIREFEARYFCRGKRTIVAAIIEAEKSYLNYLNQ</sequence>
<feature type="domain" description="DUF3870" evidence="1">
    <location>
        <begin position="10"/>
        <end position="100"/>
    </location>
</feature>
<dbReference type="EMBL" id="JANFYT010000017">
    <property type="protein sequence ID" value="MCQ4814591.1"/>
    <property type="molecule type" value="Genomic_DNA"/>
</dbReference>
<reference evidence="2 3" key="1">
    <citation type="submission" date="2022-06" db="EMBL/GenBank/DDBJ databases">
        <title>Isolation of gut microbiota from human fecal samples.</title>
        <authorList>
            <person name="Pamer E.G."/>
            <person name="Barat B."/>
            <person name="Waligurski E."/>
            <person name="Medina S."/>
            <person name="Paddock L."/>
            <person name="Mostad J."/>
        </authorList>
    </citation>
    <scope>NUCLEOTIDE SEQUENCE [LARGE SCALE GENOMIC DNA]</scope>
    <source>
        <strain evidence="2 3">DFI.9.90</strain>
    </source>
</reference>
<comment type="caution">
    <text evidence="2">The sequence shown here is derived from an EMBL/GenBank/DDBJ whole genome shotgun (WGS) entry which is preliminary data.</text>
</comment>
<evidence type="ECO:0000313" key="3">
    <source>
        <dbReference type="Proteomes" id="UP001205919"/>
    </source>
</evidence>
<gene>
    <name evidence="2" type="ORF">NE630_09145</name>
</gene>
<accession>A0AAW5K4B3</accession>
<dbReference type="Pfam" id="PF12986">
    <property type="entry name" value="DUF3870"/>
    <property type="match status" value="1"/>
</dbReference>
<evidence type="ECO:0000259" key="1">
    <source>
        <dbReference type="Pfam" id="PF12986"/>
    </source>
</evidence>
<dbReference type="RefSeq" id="WP_008708702.1">
    <property type="nucleotide sequence ID" value="NZ_CABKQM010000002.1"/>
</dbReference>
<dbReference type="AlphaFoldDB" id="A0AAW5K4B3"/>
<name>A0AAW5K4B3_9BACT</name>
<evidence type="ECO:0000313" key="2">
    <source>
        <dbReference type="EMBL" id="MCQ4814591.1"/>
    </source>
</evidence>
<organism evidence="2 3">
    <name type="scientific">Cloacibacillus evryensis</name>
    <dbReference type="NCBI Taxonomy" id="508460"/>
    <lineage>
        <taxon>Bacteria</taxon>
        <taxon>Thermotogati</taxon>
        <taxon>Synergistota</taxon>
        <taxon>Synergistia</taxon>
        <taxon>Synergistales</taxon>
        <taxon>Synergistaceae</taxon>
        <taxon>Cloacibacillus</taxon>
    </lineage>
</organism>
<proteinExistence type="predicted"/>
<dbReference type="InterPro" id="IPR024617">
    <property type="entry name" value="DUF3870"/>
</dbReference>
<dbReference type="Proteomes" id="UP001205919">
    <property type="component" value="Unassembled WGS sequence"/>
</dbReference>
<keyword evidence="3" id="KW-1185">Reference proteome</keyword>
<protein>
    <submittedName>
        <fullName evidence="2">DUF3870 domain-containing protein</fullName>
    </submittedName>
</protein>